<dbReference type="Gene3D" id="3.20.80.10">
    <property type="entry name" value="Regulatory factor, effector binding domain"/>
    <property type="match status" value="1"/>
</dbReference>
<gene>
    <name evidence="2" type="ORF">MOP44_20620</name>
</gene>
<dbReference type="Pfam" id="PF06445">
    <property type="entry name" value="GyrI-like"/>
    <property type="match status" value="1"/>
</dbReference>
<dbReference type="AlphaFoldDB" id="A0A9J7BK70"/>
<accession>A0A9J7BK70</accession>
<evidence type="ECO:0000313" key="2">
    <source>
        <dbReference type="EMBL" id="UWZ82963.1"/>
    </source>
</evidence>
<feature type="domain" description="GyrI-like small molecule binding" evidence="1">
    <location>
        <begin position="126"/>
        <end position="193"/>
    </location>
</feature>
<name>A0A9J7BK70_9BACT</name>
<dbReference type="InterPro" id="IPR011256">
    <property type="entry name" value="Reg_factor_effector_dom_sf"/>
</dbReference>
<dbReference type="EMBL" id="CP093313">
    <property type="protein sequence ID" value="UWZ82963.1"/>
    <property type="molecule type" value="Genomic_DNA"/>
</dbReference>
<protein>
    <submittedName>
        <fullName evidence="2">GyrI-like domain-containing protein</fullName>
    </submittedName>
</protein>
<dbReference type="KEGG" id="orp:MOP44_20620"/>
<dbReference type="Proteomes" id="UP001059380">
    <property type="component" value="Chromosome"/>
</dbReference>
<reference evidence="2" key="1">
    <citation type="submission" date="2021-04" db="EMBL/GenBank/DDBJ databases">
        <title>Phylogenetic analysis of Acidobacteriaceae.</title>
        <authorList>
            <person name="Qiu L."/>
            <person name="Zhang Q."/>
        </authorList>
    </citation>
    <scope>NUCLEOTIDE SEQUENCE</scope>
    <source>
        <strain evidence="2">DSM 25168</strain>
    </source>
</reference>
<dbReference type="InterPro" id="IPR029442">
    <property type="entry name" value="GyrI-like"/>
</dbReference>
<dbReference type="SUPFAM" id="SSF55136">
    <property type="entry name" value="Probable bacterial effector-binding domain"/>
    <property type="match status" value="1"/>
</dbReference>
<proteinExistence type="predicted"/>
<keyword evidence="3" id="KW-1185">Reference proteome</keyword>
<evidence type="ECO:0000259" key="1">
    <source>
        <dbReference type="Pfam" id="PF06445"/>
    </source>
</evidence>
<evidence type="ECO:0000313" key="3">
    <source>
        <dbReference type="Proteomes" id="UP001059380"/>
    </source>
</evidence>
<dbReference type="RefSeq" id="WP_260792296.1">
    <property type="nucleotide sequence ID" value="NZ_CP093313.1"/>
</dbReference>
<sequence>MTSATISDTKLDLYEAHKKEYAASAKPTLVEIRPAVYLTITGQGAPGSPAFTDAIGALYGVAFTVKMTRKFAGKEDYSVCKLEALWPDWGTAAEPNWQLLIRTPEFVTPGDLRDAVRTLAKRGKGDHADRVRLHAISEGLCVQAMHIGPYENESKTIDAMRAFAEKQGMRISGPHHEIYLSDPRRCDPSKLKTILREPVSKA</sequence>
<organism evidence="2 3">
    <name type="scientific">Occallatibacter riparius</name>
    <dbReference type="NCBI Taxonomy" id="1002689"/>
    <lineage>
        <taxon>Bacteria</taxon>
        <taxon>Pseudomonadati</taxon>
        <taxon>Acidobacteriota</taxon>
        <taxon>Terriglobia</taxon>
        <taxon>Terriglobales</taxon>
        <taxon>Acidobacteriaceae</taxon>
        <taxon>Occallatibacter</taxon>
    </lineage>
</organism>